<evidence type="ECO:0000313" key="3">
    <source>
        <dbReference type="Proteomes" id="UP000572680"/>
    </source>
</evidence>
<keyword evidence="2" id="KW-0489">Methyltransferase</keyword>
<keyword evidence="2" id="KW-0808">Transferase</keyword>
<dbReference type="SUPFAM" id="SSF53335">
    <property type="entry name" value="S-adenosyl-L-methionine-dependent methyltransferases"/>
    <property type="match status" value="1"/>
</dbReference>
<dbReference type="PIRSF" id="PIRSF017393">
    <property type="entry name" value="MTase_SAV2177"/>
    <property type="match status" value="1"/>
</dbReference>
<accession>A0A7W3QLJ3</accession>
<gene>
    <name evidence="2" type="ORF">HNR61_003107</name>
</gene>
<dbReference type="GO" id="GO:0008168">
    <property type="term" value="F:methyltransferase activity"/>
    <property type="evidence" value="ECO:0007669"/>
    <property type="project" value="UniProtKB-KW"/>
</dbReference>
<dbReference type="AlphaFoldDB" id="A0A7W3QLJ3"/>
<protein>
    <submittedName>
        <fullName evidence="2">SAM-dependent methyltransferase</fullName>
    </submittedName>
</protein>
<dbReference type="GO" id="GO:0032259">
    <property type="term" value="P:methylation"/>
    <property type="evidence" value="ECO:0007669"/>
    <property type="project" value="UniProtKB-KW"/>
</dbReference>
<dbReference type="InterPro" id="IPR006764">
    <property type="entry name" value="SAM_dep_MeTrfase_SAV2177_type"/>
</dbReference>
<dbReference type="Proteomes" id="UP000572680">
    <property type="component" value="Unassembled WGS sequence"/>
</dbReference>
<dbReference type="Gene3D" id="3.40.50.150">
    <property type="entry name" value="Vaccinia Virus protein VP39"/>
    <property type="match status" value="1"/>
</dbReference>
<reference evidence="2 3" key="1">
    <citation type="submission" date="2020-08" db="EMBL/GenBank/DDBJ databases">
        <title>Genomic Encyclopedia of Type Strains, Phase IV (KMG-IV): sequencing the most valuable type-strain genomes for metagenomic binning, comparative biology and taxonomic classification.</title>
        <authorList>
            <person name="Goeker M."/>
        </authorList>
    </citation>
    <scope>NUCLEOTIDE SEQUENCE [LARGE SCALE GENOMIC DNA]</scope>
    <source>
        <strain evidence="2 3">DSM 44197</strain>
    </source>
</reference>
<name>A0A7W3QLJ3_ACTNM</name>
<evidence type="ECO:0000256" key="1">
    <source>
        <dbReference type="SAM" id="MobiDB-lite"/>
    </source>
</evidence>
<comment type="caution">
    <text evidence="2">The sequence shown here is derived from an EMBL/GenBank/DDBJ whole genome shotgun (WGS) entry which is preliminary data.</text>
</comment>
<keyword evidence="3" id="KW-1185">Reference proteome</keyword>
<dbReference type="EMBL" id="JACJIA010000003">
    <property type="protein sequence ID" value="MBA8951476.1"/>
    <property type="molecule type" value="Genomic_DNA"/>
</dbReference>
<feature type="region of interest" description="Disordered" evidence="1">
    <location>
        <begin position="251"/>
        <end position="274"/>
    </location>
</feature>
<proteinExistence type="predicted"/>
<evidence type="ECO:0000313" key="2">
    <source>
        <dbReference type="EMBL" id="MBA8951476.1"/>
    </source>
</evidence>
<dbReference type="InterPro" id="IPR029063">
    <property type="entry name" value="SAM-dependent_MTases_sf"/>
</dbReference>
<dbReference type="Pfam" id="PF04672">
    <property type="entry name" value="Methyltransf_19"/>
    <property type="match status" value="1"/>
</dbReference>
<organism evidence="2 3">
    <name type="scientific">Actinomadura namibiensis</name>
    <dbReference type="NCBI Taxonomy" id="182080"/>
    <lineage>
        <taxon>Bacteria</taxon>
        <taxon>Bacillati</taxon>
        <taxon>Actinomycetota</taxon>
        <taxon>Actinomycetes</taxon>
        <taxon>Streptosporangiales</taxon>
        <taxon>Thermomonosporaceae</taxon>
        <taxon>Actinomadura</taxon>
    </lineage>
</organism>
<dbReference type="CDD" id="cd02440">
    <property type="entry name" value="AdoMet_MTases"/>
    <property type="match status" value="1"/>
</dbReference>
<sequence>MEMPHSVDFDIQHPHSARIWNYWLGGRDNYPVDRTVGGQMLALFPEMADIARAARAFLGRATRHLVGERGIRQILDIGTGLPTADNTHQVAQRIAPETRVVYVDNDPMVLAHARALLTSTPEGATEHIDADVRDPASILESAARTLDLAEPVALMLLGVIGHVADEEDPQGIVRELVAALAPGSFLVVNDGTNVLGARPAASADETARAAALRLYAQSGAVPYVPRSPEFIARHFEGLELVEPGVVSTTLWRPDPSPGERPREVDSFCGVARKP</sequence>